<protein>
    <submittedName>
        <fullName evidence="3">Glycosyltransferase family 4 protein</fullName>
    </submittedName>
</protein>
<proteinExistence type="predicted"/>
<reference evidence="4" key="1">
    <citation type="journal article" date="2019" name="Int. J. Syst. Evol. Microbiol.">
        <title>The Global Catalogue of Microorganisms (GCM) 10K type strain sequencing project: providing services to taxonomists for standard genome sequencing and annotation.</title>
        <authorList>
            <consortium name="The Broad Institute Genomics Platform"/>
            <consortium name="The Broad Institute Genome Sequencing Center for Infectious Disease"/>
            <person name="Wu L."/>
            <person name="Ma J."/>
        </authorList>
    </citation>
    <scope>NUCLEOTIDE SEQUENCE [LARGE SCALE GENOMIC DNA]</scope>
    <source>
        <strain evidence="4">JCM 16704</strain>
    </source>
</reference>
<evidence type="ECO:0000259" key="1">
    <source>
        <dbReference type="Pfam" id="PF00534"/>
    </source>
</evidence>
<dbReference type="InterPro" id="IPR050194">
    <property type="entry name" value="Glycosyltransferase_grp1"/>
</dbReference>
<name>A0ABP7Z687_9SPHI</name>
<dbReference type="Proteomes" id="UP001500101">
    <property type="component" value="Unassembled WGS sequence"/>
</dbReference>
<feature type="domain" description="Glycosyltransferase subfamily 4-like N-terminal" evidence="2">
    <location>
        <begin position="7"/>
        <end position="160"/>
    </location>
</feature>
<dbReference type="InterPro" id="IPR001296">
    <property type="entry name" value="Glyco_trans_1"/>
</dbReference>
<dbReference type="CDD" id="cd03801">
    <property type="entry name" value="GT4_PimA-like"/>
    <property type="match status" value="1"/>
</dbReference>
<gene>
    <name evidence="3" type="ORF">GCM10022216_34940</name>
</gene>
<dbReference type="RefSeq" id="WP_344676023.1">
    <property type="nucleotide sequence ID" value="NZ_BAAAZI010000015.1"/>
</dbReference>
<dbReference type="SUPFAM" id="SSF53756">
    <property type="entry name" value="UDP-Glycosyltransferase/glycogen phosphorylase"/>
    <property type="match status" value="1"/>
</dbReference>
<evidence type="ECO:0000313" key="4">
    <source>
        <dbReference type="Proteomes" id="UP001500101"/>
    </source>
</evidence>
<evidence type="ECO:0000313" key="3">
    <source>
        <dbReference type="EMBL" id="GAA4148248.1"/>
    </source>
</evidence>
<dbReference type="Gene3D" id="3.40.50.2000">
    <property type="entry name" value="Glycogen Phosphorylase B"/>
    <property type="match status" value="2"/>
</dbReference>
<dbReference type="Pfam" id="PF13439">
    <property type="entry name" value="Glyco_transf_4"/>
    <property type="match status" value="1"/>
</dbReference>
<evidence type="ECO:0000259" key="2">
    <source>
        <dbReference type="Pfam" id="PF13439"/>
    </source>
</evidence>
<organism evidence="3 4">
    <name type="scientific">Sphingobacterium kyonggiense</name>
    <dbReference type="NCBI Taxonomy" id="714075"/>
    <lineage>
        <taxon>Bacteria</taxon>
        <taxon>Pseudomonadati</taxon>
        <taxon>Bacteroidota</taxon>
        <taxon>Sphingobacteriia</taxon>
        <taxon>Sphingobacteriales</taxon>
        <taxon>Sphingobacteriaceae</taxon>
        <taxon>Sphingobacterium</taxon>
    </lineage>
</organism>
<dbReference type="PANTHER" id="PTHR45947">
    <property type="entry name" value="SULFOQUINOVOSYL TRANSFERASE SQD2"/>
    <property type="match status" value="1"/>
</dbReference>
<feature type="domain" description="Glycosyl transferase family 1" evidence="1">
    <location>
        <begin position="176"/>
        <end position="374"/>
    </location>
</feature>
<dbReference type="PANTHER" id="PTHR45947:SF3">
    <property type="entry name" value="SULFOQUINOVOSYL TRANSFERASE SQD2"/>
    <property type="match status" value="1"/>
</dbReference>
<dbReference type="InterPro" id="IPR028098">
    <property type="entry name" value="Glyco_trans_4-like_N"/>
</dbReference>
<comment type="caution">
    <text evidence="3">The sequence shown here is derived from an EMBL/GenBank/DDBJ whole genome shotgun (WGS) entry which is preliminary data.</text>
</comment>
<keyword evidence="4" id="KW-1185">Reference proteome</keyword>
<dbReference type="EMBL" id="BAAAZI010000015">
    <property type="protein sequence ID" value="GAA4148248.1"/>
    <property type="molecule type" value="Genomic_DNA"/>
</dbReference>
<dbReference type="Pfam" id="PF00534">
    <property type="entry name" value="Glycos_transf_1"/>
    <property type="match status" value="1"/>
</dbReference>
<accession>A0ABP7Z687</accession>
<sequence>MSQATKWEVLFVSHKYPPATGGMEKQSYELIHGVSHFTKVHKLVYRKGSGSILSFFFHLNHRILKILKENPNIKLIHFNDGLIASLALFHKGYSNYRKVVTLHGLDVVFPWAYFQKKILPRFNQFYDKIITVSHATAKAAIDRGIYPDLIRVIQNGVDLDLAQSALPNREELHKRYPEISPDQPYMLTLGRPVKRKGFSWLLQEVVPLMPNDFKLYMIGPFNPKASFAERCMSLLPKKFRHLLNLFLGYPSDEAAIRKLLKRPDIANKVQHLGKVPFSDLKLLLANSSAFLMPNIEVPGDMEGFGLVCLEASLLGSLVLASGIEGITDAIRHQQNGLLLPSKDVSFWKQQLTDVLQKELPYQIMAKKFQEASKKLYSWEKMSTAYFEVFHSLVQDEGPHTASSDALLAELTRGKDSAF</sequence>